<comment type="caution">
    <text evidence="1">The sequence shown here is derived from an EMBL/GenBank/DDBJ whole genome shotgun (WGS) entry which is preliminary data.</text>
</comment>
<dbReference type="RefSeq" id="WP_132080685.1">
    <property type="nucleotide sequence ID" value="NZ_SLUI01000007.1"/>
</dbReference>
<dbReference type="OrthoDB" id="1677987at2"/>
<organism evidence="1 2">
    <name type="scientific">Anaerospora hongkongensis</name>
    <dbReference type="NCBI Taxonomy" id="244830"/>
    <lineage>
        <taxon>Bacteria</taxon>
        <taxon>Bacillati</taxon>
        <taxon>Bacillota</taxon>
        <taxon>Negativicutes</taxon>
        <taxon>Selenomonadales</taxon>
        <taxon>Sporomusaceae</taxon>
        <taxon>Anaerospora</taxon>
    </lineage>
</organism>
<evidence type="ECO:0000313" key="1">
    <source>
        <dbReference type="EMBL" id="TCL36951.1"/>
    </source>
</evidence>
<evidence type="ECO:0000313" key="2">
    <source>
        <dbReference type="Proteomes" id="UP000295063"/>
    </source>
</evidence>
<sequence length="216" mass="24830">MCKYNQYHYWENLLANKKDLWQSSFTPVKAAHESLFVNTAIIDYRRNTLDNNWACYPDVKSVLGFIQYIQLPLAFYYTLNGSDDALAFPVCSSQEFIAYLQTSGSIHAQAMESAILELNTYWDLDSAACLAKLKDFCQHFNAFWNKNTSVLHIGIFASTYEIAHSLLDNSEFPEVVEEDIGLTAAQLFEMCKNFYHDQFLQKNFVNILNHKIGCVV</sequence>
<gene>
    <name evidence="1" type="ORF">EV210_107216</name>
</gene>
<keyword evidence="2" id="KW-1185">Reference proteome</keyword>
<dbReference type="AlphaFoldDB" id="A0A4R1PZG4"/>
<reference evidence="1 2" key="1">
    <citation type="submission" date="2019-03" db="EMBL/GenBank/DDBJ databases">
        <title>Genomic Encyclopedia of Type Strains, Phase IV (KMG-IV): sequencing the most valuable type-strain genomes for metagenomic binning, comparative biology and taxonomic classification.</title>
        <authorList>
            <person name="Goeker M."/>
        </authorList>
    </citation>
    <scope>NUCLEOTIDE SEQUENCE [LARGE SCALE GENOMIC DNA]</scope>
    <source>
        <strain evidence="1 2">DSM 15969</strain>
    </source>
</reference>
<dbReference type="EMBL" id="SLUI01000007">
    <property type="protein sequence ID" value="TCL36951.1"/>
    <property type="molecule type" value="Genomic_DNA"/>
</dbReference>
<name>A0A4R1PZG4_9FIRM</name>
<proteinExistence type="predicted"/>
<protein>
    <submittedName>
        <fullName evidence="1">Uncharacterized protein</fullName>
    </submittedName>
</protein>
<dbReference type="Proteomes" id="UP000295063">
    <property type="component" value="Unassembled WGS sequence"/>
</dbReference>
<accession>A0A4R1PZG4</accession>